<sequence length="128" mass="13675">MRSKPNHPGVAPWGDEVPAGPASLPLLPAGMTSTHEILQGMINGNAPGHARDIEAEELETRHLPFPPGSEMLAAAHLTVWYYDSFTGRGDRPLETRDGNGRMRLSAEIGAIYRGPSAITTSHRAVAVA</sequence>
<protein>
    <submittedName>
        <fullName evidence="2">Uncharacterized protein</fullName>
    </submittedName>
</protein>
<accession>A0A9E7FKB9</accession>
<organism evidence="2 3">
    <name type="scientific">Musa troglodytarum</name>
    <name type="common">fe'i banana</name>
    <dbReference type="NCBI Taxonomy" id="320322"/>
    <lineage>
        <taxon>Eukaryota</taxon>
        <taxon>Viridiplantae</taxon>
        <taxon>Streptophyta</taxon>
        <taxon>Embryophyta</taxon>
        <taxon>Tracheophyta</taxon>
        <taxon>Spermatophyta</taxon>
        <taxon>Magnoliopsida</taxon>
        <taxon>Liliopsida</taxon>
        <taxon>Zingiberales</taxon>
        <taxon>Musaceae</taxon>
        <taxon>Musa</taxon>
    </lineage>
</organism>
<reference evidence="2" key="1">
    <citation type="submission" date="2022-05" db="EMBL/GenBank/DDBJ databases">
        <title>The Musa troglodytarum L. genome provides insights into the mechanism of non-climacteric behaviour and enrichment of carotenoids.</title>
        <authorList>
            <person name="Wang J."/>
        </authorList>
    </citation>
    <scope>NUCLEOTIDE SEQUENCE</scope>
    <source>
        <tissue evidence="2">Leaf</tissue>
    </source>
</reference>
<evidence type="ECO:0000313" key="2">
    <source>
        <dbReference type="EMBL" id="URD97298.1"/>
    </source>
</evidence>
<evidence type="ECO:0000313" key="3">
    <source>
        <dbReference type="Proteomes" id="UP001055439"/>
    </source>
</evidence>
<dbReference type="EMBL" id="CP097506">
    <property type="protein sequence ID" value="URD97298.1"/>
    <property type="molecule type" value="Genomic_DNA"/>
</dbReference>
<keyword evidence="3" id="KW-1185">Reference proteome</keyword>
<dbReference type="AlphaFoldDB" id="A0A9E7FKB9"/>
<proteinExistence type="predicted"/>
<evidence type="ECO:0000256" key="1">
    <source>
        <dbReference type="SAM" id="MobiDB-lite"/>
    </source>
</evidence>
<feature type="compositionally biased region" description="Low complexity" evidence="1">
    <location>
        <begin position="18"/>
        <end position="28"/>
    </location>
</feature>
<feature type="region of interest" description="Disordered" evidence="1">
    <location>
        <begin position="1"/>
        <end position="28"/>
    </location>
</feature>
<dbReference type="Proteomes" id="UP001055439">
    <property type="component" value="Chromosome 4"/>
</dbReference>
<gene>
    <name evidence="2" type="ORF">MUK42_05568</name>
</gene>
<name>A0A9E7FKB9_9LILI</name>